<evidence type="ECO:0000313" key="3">
    <source>
        <dbReference type="Proteomes" id="UP001055804"/>
    </source>
</evidence>
<dbReference type="Gene3D" id="2.60.120.10">
    <property type="entry name" value="Jelly Rolls"/>
    <property type="match status" value="1"/>
</dbReference>
<dbReference type="Proteomes" id="UP001055804">
    <property type="component" value="Unassembled WGS sequence"/>
</dbReference>
<gene>
    <name evidence="2" type="ORF">NJQ99_12850</name>
</gene>
<evidence type="ECO:0000259" key="1">
    <source>
        <dbReference type="Pfam" id="PF07883"/>
    </source>
</evidence>
<organism evidence="2 3">
    <name type="scientific">Futiania mangrovi</name>
    <dbReference type="NCBI Taxonomy" id="2959716"/>
    <lineage>
        <taxon>Bacteria</taxon>
        <taxon>Pseudomonadati</taxon>
        <taxon>Pseudomonadota</taxon>
        <taxon>Alphaproteobacteria</taxon>
        <taxon>Futianiales</taxon>
        <taxon>Futianiaceae</taxon>
        <taxon>Futiania</taxon>
    </lineage>
</organism>
<dbReference type="AlphaFoldDB" id="A0A9J6PL24"/>
<protein>
    <submittedName>
        <fullName evidence="2">Cupin domain-containing protein</fullName>
    </submittedName>
</protein>
<dbReference type="EMBL" id="JAMZFT010000003">
    <property type="protein sequence ID" value="MCP1337303.1"/>
    <property type="molecule type" value="Genomic_DNA"/>
</dbReference>
<dbReference type="Pfam" id="PF07883">
    <property type="entry name" value="Cupin_2"/>
    <property type="match status" value="1"/>
</dbReference>
<dbReference type="SUPFAM" id="SSF51182">
    <property type="entry name" value="RmlC-like cupins"/>
    <property type="match status" value="1"/>
</dbReference>
<name>A0A9J6PL24_9PROT</name>
<feature type="domain" description="Cupin type-2" evidence="1">
    <location>
        <begin position="40"/>
        <end position="103"/>
    </location>
</feature>
<sequence length="113" mass="12084">MTGTPPAHFALAKAVAAVPQGAPVPAAEIFAHGTMKLEFYAPDGVDRQQPHAQDELYIVQQGSGVFLRGEERFGFGPGDALFVRAGVVHRFEDFSDDLAVWVVFWGPDGGEAA</sequence>
<dbReference type="RefSeq" id="WP_269333272.1">
    <property type="nucleotide sequence ID" value="NZ_JAMZFT010000003.1"/>
</dbReference>
<proteinExistence type="predicted"/>
<dbReference type="InterPro" id="IPR014710">
    <property type="entry name" value="RmlC-like_jellyroll"/>
</dbReference>
<evidence type="ECO:0000313" key="2">
    <source>
        <dbReference type="EMBL" id="MCP1337303.1"/>
    </source>
</evidence>
<reference evidence="2" key="1">
    <citation type="submission" date="2022-06" db="EMBL/GenBank/DDBJ databases">
        <title>Isolation and Genomics of Futiania mangrovii gen. nov., sp. nov., a Rare and Metabolically-versatile member in the Class Alphaproteobacteria.</title>
        <authorList>
            <person name="Liu L."/>
            <person name="Huang W.-C."/>
            <person name="Pan J."/>
            <person name="Li J."/>
            <person name="Huang Y."/>
            <person name="Du H."/>
            <person name="Liu Y."/>
            <person name="Li M."/>
        </authorList>
    </citation>
    <scope>NUCLEOTIDE SEQUENCE</scope>
    <source>
        <strain evidence="2">FT118</strain>
    </source>
</reference>
<comment type="caution">
    <text evidence="2">The sequence shown here is derived from an EMBL/GenBank/DDBJ whole genome shotgun (WGS) entry which is preliminary data.</text>
</comment>
<keyword evidence="3" id="KW-1185">Reference proteome</keyword>
<dbReference type="InterPro" id="IPR013096">
    <property type="entry name" value="Cupin_2"/>
</dbReference>
<accession>A0A9J6PL24</accession>
<dbReference type="InterPro" id="IPR011051">
    <property type="entry name" value="RmlC_Cupin_sf"/>
</dbReference>